<comment type="caution">
    <text evidence="1">The sequence shown here is derived from an EMBL/GenBank/DDBJ whole genome shotgun (WGS) entry which is preliminary data.</text>
</comment>
<reference evidence="2" key="1">
    <citation type="journal article" date="2019" name="Int. J. Syst. Evol. Microbiol.">
        <title>The Global Catalogue of Microorganisms (GCM) 10K type strain sequencing project: providing services to taxonomists for standard genome sequencing and annotation.</title>
        <authorList>
            <consortium name="The Broad Institute Genomics Platform"/>
            <consortium name="The Broad Institute Genome Sequencing Center for Infectious Disease"/>
            <person name="Wu L."/>
            <person name="Ma J."/>
        </authorList>
    </citation>
    <scope>NUCLEOTIDE SEQUENCE [LARGE SCALE GENOMIC DNA]</scope>
    <source>
        <strain evidence="2">CCUG 63246</strain>
    </source>
</reference>
<proteinExistence type="predicted"/>
<accession>A0ABW3RFD7</accession>
<evidence type="ECO:0000313" key="2">
    <source>
        <dbReference type="Proteomes" id="UP001597163"/>
    </source>
</evidence>
<keyword evidence="2" id="KW-1185">Reference proteome</keyword>
<evidence type="ECO:0000313" key="1">
    <source>
        <dbReference type="EMBL" id="MFD1163675.1"/>
    </source>
</evidence>
<organism evidence="1 2">
    <name type="scientific">Hwangdonia seohaensis</name>
    <dbReference type="NCBI Taxonomy" id="1240727"/>
    <lineage>
        <taxon>Bacteria</taxon>
        <taxon>Pseudomonadati</taxon>
        <taxon>Bacteroidota</taxon>
        <taxon>Flavobacteriia</taxon>
        <taxon>Flavobacteriales</taxon>
        <taxon>Flavobacteriaceae</taxon>
        <taxon>Hwangdonia</taxon>
    </lineage>
</organism>
<dbReference type="Proteomes" id="UP001597163">
    <property type="component" value="Unassembled WGS sequence"/>
</dbReference>
<sequence length="213" mass="25743">MQDNKNNGAIPQTHYYYGGYINFKAFRDYHLNNGLDDNYFKSNHCLVLAFIVEKFHKHDNTPHIIHNNKKYILVNTNFIVDNLIYLKVKSRTVKNYLEAFKKNNLISVEVRNENSRYVNVNSELIKLCYDIHYAIRPINFLQKNKPELWKMFMNEWEVYFESKQSFKKFVDDFNDTRDIEEYSYNTKTIYEHLLNSVHYHIYGKGKVRELKNN</sequence>
<gene>
    <name evidence="1" type="ORF">ACFQ2E_14690</name>
</gene>
<dbReference type="RefSeq" id="WP_311940624.1">
    <property type="nucleotide sequence ID" value="NZ_JAVSCK010000004.1"/>
</dbReference>
<dbReference type="EMBL" id="JBHTLJ010000004">
    <property type="protein sequence ID" value="MFD1163675.1"/>
    <property type="molecule type" value="Genomic_DNA"/>
</dbReference>
<protein>
    <submittedName>
        <fullName evidence="1">Uncharacterized protein</fullName>
    </submittedName>
</protein>
<name>A0ABW3RFD7_9FLAO</name>